<evidence type="ECO:0000313" key="2">
    <source>
        <dbReference type="Proteomes" id="UP000192328"/>
    </source>
</evidence>
<keyword evidence="2" id="KW-1185">Reference proteome</keyword>
<sequence>MYSCPGCGSQMLFDIPSQQLKCGRCDRMMSIAEADEKEARQAGSSFDVELLTCPTCGAGIHAINTAAASFCSYCGSSVMLEKQEAEYMPPEKVIPFQITREECFEKFRNMLGGSFCADHRLKRNITADSFRGIYVPYHTYSASVKGTATLQGKEEKGNATYVYKTQVKLNHEYEGILHDASREMPDNISEAISVSSEARDKVVPFSPAYLSGFYADMADTDPDLYEPYAKSEAIRKSLEQTLPTLKGDPSSYSTSDLETALTSKAKAEYTGDTLLPVWFMSMRSGKRVLYAVQNAVTGEMWADIPMDISRFALVALGLAAVLYLLFDRFLTLRPEMVMVAAMILAVFAQLAVNGRRARIHDTEMAEAVVKGQTVNVQDRMNKMKRLQKRVNRQKNHGIFRYLGALAAGAATYFIMEFASSLNNVSIYHFGAVALTVLLGIIMFMGDDGGKLPLGSILTFCAMIGGCVLMIMDPFHSADAPVYIITVAIMAGVVLESLQLLRMYNKSCSNALPQFESHNGGEML</sequence>
<comment type="caution">
    <text evidence="1">The sequence shown here is derived from an EMBL/GenBank/DDBJ whole genome shotgun (WGS) entry which is preliminary data.</text>
</comment>
<reference evidence="1" key="1">
    <citation type="submission" date="2017-04" db="EMBL/GenBank/DDBJ databases">
        <authorList>
            <person name="Varghese N."/>
            <person name="Submissions S."/>
        </authorList>
    </citation>
    <scope>NUCLEOTIDE SEQUENCE</scope>
    <source>
        <strain evidence="1">WTE2008</strain>
    </source>
</reference>
<gene>
    <name evidence="1" type="ORF">SAMN06297397_2011</name>
</gene>
<organism evidence="1 2">
    <name type="scientific">Aristaeella lactis</name>
    <dbReference type="NCBI Taxonomy" id="3046383"/>
    <lineage>
        <taxon>Bacteria</taxon>
        <taxon>Bacillati</taxon>
        <taxon>Bacillota</taxon>
        <taxon>Clostridia</taxon>
        <taxon>Eubacteriales</taxon>
        <taxon>Aristaeellaceae</taxon>
        <taxon>Aristaeella</taxon>
    </lineage>
</organism>
<name>A0AC61PMI0_9FIRM</name>
<evidence type="ECO:0000313" key="1">
    <source>
        <dbReference type="EMBL" id="SMC68423.1"/>
    </source>
</evidence>
<dbReference type="EMBL" id="FWXZ01000003">
    <property type="protein sequence ID" value="SMC68423.1"/>
    <property type="molecule type" value="Genomic_DNA"/>
</dbReference>
<protein>
    <submittedName>
        <fullName evidence="1">Uncharacterized protein</fullName>
    </submittedName>
</protein>
<accession>A0AC61PMI0</accession>
<proteinExistence type="predicted"/>
<dbReference type="Proteomes" id="UP000192328">
    <property type="component" value="Unassembled WGS sequence"/>
</dbReference>